<accession>A0A9D4CJU9</accession>
<protein>
    <submittedName>
        <fullName evidence="1">Uncharacterized protein</fullName>
    </submittedName>
</protein>
<evidence type="ECO:0000313" key="2">
    <source>
        <dbReference type="Proteomes" id="UP000828390"/>
    </source>
</evidence>
<sequence length="101" mass="12114">MIEDRFLESYERFLVEKYQEETDNCFADEIGGVDDEEQNKIEHLPYVQSPYDYLIDKKLDEEAHHIYFSDYEAFAQYNETRDEEADHIYFSDDDASDAAFE</sequence>
<gene>
    <name evidence="1" type="ORF">DPMN_052529</name>
</gene>
<evidence type="ECO:0000313" key="1">
    <source>
        <dbReference type="EMBL" id="KAH3726660.1"/>
    </source>
</evidence>
<comment type="caution">
    <text evidence="1">The sequence shown here is derived from an EMBL/GenBank/DDBJ whole genome shotgun (WGS) entry which is preliminary data.</text>
</comment>
<dbReference type="EMBL" id="JAIWYP010000012">
    <property type="protein sequence ID" value="KAH3726660.1"/>
    <property type="molecule type" value="Genomic_DNA"/>
</dbReference>
<keyword evidence="2" id="KW-1185">Reference proteome</keyword>
<organism evidence="1 2">
    <name type="scientific">Dreissena polymorpha</name>
    <name type="common">Zebra mussel</name>
    <name type="synonym">Mytilus polymorpha</name>
    <dbReference type="NCBI Taxonomy" id="45954"/>
    <lineage>
        <taxon>Eukaryota</taxon>
        <taxon>Metazoa</taxon>
        <taxon>Spiralia</taxon>
        <taxon>Lophotrochozoa</taxon>
        <taxon>Mollusca</taxon>
        <taxon>Bivalvia</taxon>
        <taxon>Autobranchia</taxon>
        <taxon>Heteroconchia</taxon>
        <taxon>Euheterodonta</taxon>
        <taxon>Imparidentia</taxon>
        <taxon>Neoheterodontei</taxon>
        <taxon>Myida</taxon>
        <taxon>Dreissenoidea</taxon>
        <taxon>Dreissenidae</taxon>
        <taxon>Dreissena</taxon>
    </lineage>
</organism>
<dbReference type="Proteomes" id="UP000828390">
    <property type="component" value="Unassembled WGS sequence"/>
</dbReference>
<name>A0A9D4CJU9_DREPO</name>
<proteinExistence type="predicted"/>
<dbReference type="AlphaFoldDB" id="A0A9D4CJU9"/>
<reference evidence="1" key="1">
    <citation type="journal article" date="2019" name="bioRxiv">
        <title>The Genome of the Zebra Mussel, Dreissena polymorpha: A Resource for Invasive Species Research.</title>
        <authorList>
            <person name="McCartney M.A."/>
            <person name="Auch B."/>
            <person name="Kono T."/>
            <person name="Mallez S."/>
            <person name="Zhang Y."/>
            <person name="Obille A."/>
            <person name="Becker A."/>
            <person name="Abrahante J.E."/>
            <person name="Garbe J."/>
            <person name="Badalamenti J.P."/>
            <person name="Herman A."/>
            <person name="Mangelson H."/>
            <person name="Liachko I."/>
            <person name="Sullivan S."/>
            <person name="Sone E.D."/>
            <person name="Koren S."/>
            <person name="Silverstein K.A.T."/>
            <person name="Beckman K.B."/>
            <person name="Gohl D.M."/>
        </authorList>
    </citation>
    <scope>NUCLEOTIDE SEQUENCE</scope>
    <source>
        <strain evidence="1">Duluth1</strain>
        <tissue evidence="1">Whole animal</tissue>
    </source>
</reference>
<reference evidence="1" key="2">
    <citation type="submission" date="2020-11" db="EMBL/GenBank/DDBJ databases">
        <authorList>
            <person name="McCartney M.A."/>
            <person name="Auch B."/>
            <person name="Kono T."/>
            <person name="Mallez S."/>
            <person name="Becker A."/>
            <person name="Gohl D.M."/>
            <person name="Silverstein K.A.T."/>
            <person name="Koren S."/>
            <person name="Bechman K.B."/>
            <person name="Herman A."/>
            <person name="Abrahante J.E."/>
            <person name="Garbe J."/>
        </authorList>
    </citation>
    <scope>NUCLEOTIDE SEQUENCE</scope>
    <source>
        <strain evidence="1">Duluth1</strain>
        <tissue evidence="1">Whole animal</tissue>
    </source>
</reference>